<dbReference type="InterPro" id="IPR011660">
    <property type="entry name" value="VapB-like"/>
</dbReference>
<keyword evidence="3" id="KW-1185">Reference proteome</keyword>
<dbReference type="STRING" id="1073574.GOARA_028_00340"/>
<evidence type="ECO:0008006" key="4">
    <source>
        <dbReference type="Google" id="ProtNLM"/>
    </source>
</evidence>
<name>G7GZU8_9ACTN</name>
<protein>
    <recommendedName>
        <fullName evidence="4">Antitoxin</fullName>
    </recommendedName>
</protein>
<proteinExistence type="predicted"/>
<dbReference type="Pfam" id="PF07704">
    <property type="entry name" value="PSK_trans_fac"/>
    <property type="match status" value="1"/>
</dbReference>
<dbReference type="OrthoDB" id="560250at2"/>
<evidence type="ECO:0000256" key="1">
    <source>
        <dbReference type="ARBA" id="ARBA00022649"/>
    </source>
</evidence>
<dbReference type="AlphaFoldDB" id="G7GZU8"/>
<keyword evidence="1" id="KW-1277">Toxin-antitoxin system</keyword>
<evidence type="ECO:0000313" key="3">
    <source>
        <dbReference type="Proteomes" id="UP000035088"/>
    </source>
</evidence>
<dbReference type="RefSeq" id="WP_007321200.1">
    <property type="nucleotide sequence ID" value="NZ_BAEE01000028.1"/>
</dbReference>
<comment type="caution">
    <text evidence="2">The sequence shown here is derived from an EMBL/GenBank/DDBJ whole genome shotgun (WGS) entry which is preliminary data.</text>
</comment>
<accession>G7GZU8</accession>
<dbReference type="EMBL" id="BAEE01000028">
    <property type="protein sequence ID" value="GAB09123.1"/>
    <property type="molecule type" value="Genomic_DNA"/>
</dbReference>
<sequence>MAMNIKNPQTHEMVKQIARLTGESQEAVVRSAVESRLRALLAEDEARRILVRGAEIGDMLELTAGTDLTADLYDESGLPG</sequence>
<reference evidence="2 3" key="1">
    <citation type="submission" date="2011-11" db="EMBL/GenBank/DDBJ databases">
        <title>Whole genome shotgun sequence of Gordonia araii NBRC 100433.</title>
        <authorList>
            <person name="Yoshida Y."/>
            <person name="Hosoyama A."/>
            <person name="Tsuchikane K."/>
            <person name="Katsumata H."/>
            <person name="Yamazaki S."/>
            <person name="Fujita N."/>
        </authorList>
    </citation>
    <scope>NUCLEOTIDE SEQUENCE [LARGE SCALE GENOMIC DNA]</scope>
    <source>
        <strain evidence="2 3">NBRC 100433</strain>
    </source>
</reference>
<dbReference type="Proteomes" id="UP000035088">
    <property type="component" value="Unassembled WGS sequence"/>
</dbReference>
<gene>
    <name evidence="2" type="ORF">GOARA_028_00340</name>
</gene>
<organism evidence="2 3">
    <name type="scientific">Gordonia araii NBRC 100433</name>
    <dbReference type="NCBI Taxonomy" id="1073574"/>
    <lineage>
        <taxon>Bacteria</taxon>
        <taxon>Bacillati</taxon>
        <taxon>Actinomycetota</taxon>
        <taxon>Actinomycetes</taxon>
        <taxon>Mycobacteriales</taxon>
        <taxon>Gordoniaceae</taxon>
        <taxon>Gordonia</taxon>
    </lineage>
</organism>
<evidence type="ECO:0000313" key="2">
    <source>
        <dbReference type="EMBL" id="GAB09123.1"/>
    </source>
</evidence>